<keyword evidence="1" id="KW-0732">Signal</keyword>
<dbReference type="InterPro" id="IPR050902">
    <property type="entry name" value="ABC_Transporter_SBP"/>
</dbReference>
<evidence type="ECO:0000313" key="3">
    <source>
        <dbReference type="EMBL" id="MBF5027976.1"/>
    </source>
</evidence>
<name>A0A930YX53_9FLAO</name>
<dbReference type="NCBIfam" id="NF038402">
    <property type="entry name" value="TroA_like"/>
    <property type="match status" value="1"/>
</dbReference>
<evidence type="ECO:0000313" key="4">
    <source>
        <dbReference type="Proteomes" id="UP000694480"/>
    </source>
</evidence>
<accession>A0A930YX53</accession>
<dbReference type="SUPFAM" id="SSF53807">
    <property type="entry name" value="Helical backbone' metal receptor"/>
    <property type="match status" value="1"/>
</dbReference>
<dbReference type="PANTHER" id="PTHR30535:SF34">
    <property type="entry name" value="MOLYBDATE-BINDING PROTEIN MOLA"/>
    <property type="match status" value="1"/>
</dbReference>
<dbReference type="InterPro" id="IPR002491">
    <property type="entry name" value="ABC_transptr_periplasmic_BD"/>
</dbReference>
<feature type="domain" description="Fe/B12 periplasmic-binding" evidence="2">
    <location>
        <begin position="2"/>
        <end position="240"/>
    </location>
</feature>
<comment type="caution">
    <text evidence="3">The sequence shown here is derived from an EMBL/GenBank/DDBJ whole genome shotgun (WGS) entry which is preliminary data.</text>
</comment>
<dbReference type="EMBL" id="JADKYY010000013">
    <property type="protein sequence ID" value="MBF5027976.1"/>
    <property type="molecule type" value="Genomic_DNA"/>
</dbReference>
<evidence type="ECO:0000256" key="1">
    <source>
        <dbReference type="ARBA" id="ARBA00022729"/>
    </source>
</evidence>
<dbReference type="Proteomes" id="UP000694480">
    <property type="component" value="Unassembled WGS sequence"/>
</dbReference>
<dbReference type="PANTHER" id="PTHR30535">
    <property type="entry name" value="VITAMIN B12-BINDING PROTEIN"/>
    <property type="match status" value="1"/>
</dbReference>
<reference evidence="3" key="1">
    <citation type="submission" date="2020-11" db="EMBL/GenBank/DDBJ databases">
        <title>Genome seq and assembly of Planobacterium sp.</title>
        <authorList>
            <person name="Chhetri G."/>
        </authorList>
    </citation>
    <scope>NUCLEOTIDE SEQUENCE</scope>
    <source>
        <strain evidence="3">GCR5</strain>
    </source>
</reference>
<organism evidence="3 4">
    <name type="scientific">Planobacterium oryzisoli</name>
    <dbReference type="NCBI Taxonomy" id="2771435"/>
    <lineage>
        <taxon>Bacteria</taxon>
        <taxon>Pseudomonadati</taxon>
        <taxon>Bacteroidota</taxon>
        <taxon>Flavobacteriia</taxon>
        <taxon>Flavobacteriales</taxon>
        <taxon>Weeksellaceae</taxon>
        <taxon>Chryseobacterium group</taxon>
        <taxon>Chryseobacterium</taxon>
    </lineage>
</organism>
<dbReference type="PROSITE" id="PS50983">
    <property type="entry name" value="FE_B12_PBP"/>
    <property type="match status" value="1"/>
</dbReference>
<proteinExistence type="predicted"/>
<dbReference type="Gene3D" id="3.40.50.1980">
    <property type="entry name" value="Nitrogenase molybdenum iron protein domain"/>
    <property type="match status" value="2"/>
</dbReference>
<dbReference type="RefSeq" id="WP_194739902.1">
    <property type="nucleotide sequence ID" value="NZ_JADKYY010000013.1"/>
</dbReference>
<keyword evidence="4" id="KW-1185">Reference proteome</keyword>
<dbReference type="AlphaFoldDB" id="A0A930YX53"/>
<sequence>MRIISLVPSVTFSLLDLGLPVGQLVGRTKFCISPKNLLSSCPVVGGTKSLKLEVIARLTPDLILANKEENTKEEIEALAKDFNVWTSEVSSLEDNSKFLLELGHRIGRSTNAQSFAKEIESIFDRPWEQKQMATYLIWQNPLMAAGGDTFISDVLNSLNIPNALGTKKRYPTLENNDLDEIPNILLSSEPYPFSENHRIQMQNRYQKSNLVLCDGQAFSWHGTFPRHCREYYRRFTQQLL</sequence>
<gene>
    <name evidence="3" type="ORF">IC612_09220</name>
</gene>
<evidence type="ECO:0000259" key="2">
    <source>
        <dbReference type="PROSITE" id="PS50983"/>
    </source>
</evidence>
<dbReference type="Pfam" id="PF01497">
    <property type="entry name" value="Peripla_BP_2"/>
    <property type="match status" value="1"/>
</dbReference>
<protein>
    <submittedName>
        <fullName evidence="3">ABC transporter substrate-binding protein</fullName>
    </submittedName>
</protein>
<dbReference type="InterPro" id="IPR054828">
    <property type="entry name" value="Vit_B12_bind_prot"/>
</dbReference>